<feature type="non-terminal residue" evidence="1">
    <location>
        <position position="431"/>
    </location>
</feature>
<evidence type="ECO:0000313" key="2">
    <source>
        <dbReference type="Proteomes" id="UP000768646"/>
    </source>
</evidence>
<sequence length="431" mass="50829">MKYLGTQSNEVIRPLKLRYNSQHYKLVKFYYECSNLRYLVNLISVPKLPQDPEDLIEEDFELVSQKFSIQDKDSCSEKSSKNENNYENDSISNALSNSQFKDNIIHQEQLKTQAQKEPEHARQQELNEQRIQAEQILAQERLINGQYQMQVQNRILELEQELLNMRGQYSRDQMMLEQYDKRVKVLENELQSLNVNASQQIESKDSYIKSFQDQAIMWKNKYESLAELYTRLREEHIDFLSKYKQIQLKAASAQESIEKKEEIEKEMNNKNIELTNVIRERDRLKFEVDKLKNQKEEMSKVNKNLELDLKKSEDLEKSKSLELSSLTSKYNKEVAELEKSLTIKEEIINEMSVKLKESCDQLEKVVKEKDDELEICKAEMDSALSKLNDLHIDRRDMDSAINSEIDRYLVSNLKKLNDIIDAVLQSAIQTI</sequence>
<protein>
    <submittedName>
        <fullName evidence="1">Uncharacterized protein</fullName>
    </submittedName>
</protein>
<dbReference type="Proteomes" id="UP000768646">
    <property type="component" value="Unassembled WGS sequence"/>
</dbReference>
<organism evidence="1 2">
    <name type="scientific">Pneumocystis oryctolagi</name>
    <dbReference type="NCBI Taxonomy" id="42067"/>
    <lineage>
        <taxon>Eukaryota</taxon>
        <taxon>Fungi</taxon>
        <taxon>Dikarya</taxon>
        <taxon>Ascomycota</taxon>
        <taxon>Taphrinomycotina</taxon>
        <taxon>Pneumocystomycetes</taxon>
        <taxon>Pneumocystaceae</taxon>
        <taxon>Pneumocystis</taxon>
    </lineage>
</organism>
<comment type="caution">
    <text evidence="1">The sequence shown here is derived from an EMBL/GenBank/DDBJ whole genome shotgun (WGS) entry which is preliminary data.</text>
</comment>
<dbReference type="EMBL" id="JABTEG010000030">
    <property type="protein sequence ID" value="KAG4303752.1"/>
    <property type="molecule type" value="Genomic_DNA"/>
</dbReference>
<gene>
    <name evidence="1" type="ORF">PORY_002845</name>
</gene>
<evidence type="ECO:0000313" key="1">
    <source>
        <dbReference type="EMBL" id="KAG4303752.1"/>
    </source>
</evidence>
<proteinExistence type="predicted"/>
<keyword evidence="2" id="KW-1185">Reference proteome</keyword>
<name>A0ACB7C7W2_9ASCO</name>
<accession>A0ACB7C7W2</accession>
<reference evidence="1 2" key="1">
    <citation type="journal article" date="2021" name="Commun. Biol.">
        <title>Genomic insights into the host specific adaptation of the Pneumocystis genus.</title>
        <authorList>
            <person name="Cisse O.H."/>
            <person name="Ma L."/>
            <person name="Dekker J.P."/>
            <person name="Khil P.P."/>
            <person name="Youn J.-H."/>
            <person name="Brenchley J.M."/>
            <person name="Blair R."/>
            <person name="Pahar B."/>
            <person name="Chabe M."/>
            <person name="Van Rompay K.K.A."/>
            <person name="Keesler R."/>
            <person name="Sukura A."/>
            <person name="Hirsch V."/>
            <person name="Kutty G."/>
            <person name="Liu Y."/>
            <person name="Peng L."/>
            <person name="Chen J."/>
            <person name="Song J."/>
            <person name="Weissenbacher-Lang C."/>
            <person name="Xu J."/>
            <person name="Upham N.S."/>
            <person name="Stajich J.E."/>
            <person name="Cuomo C.A."/>
            <person name="Cushion M.T."/>
            <person name="Kovacs J.A."/>
        </authorList>
    </citation>
    <scope>NUCLEOTIDE SEQUENCE [LARGE SCALE GENOMIC DNA]</scope>
    <source>
        <strain evidence="1 2">RABM</strain>
    </source>
</reference>